<gene>
    <name evidence="7" type="ORF">RHP51_03265</name>
</gene>
<evidence type="ECO:0000313" key="8">
    <source>
        <dbReference type="Proteomes" id="UP001302806"/>
    </source>
</evidence>
<name>A0ABY9XY96_9FLAO</name>
<evidence type="ECO:0000256" key="3">
    <source>
        <dbReference type="ARBA" id="ARBA00022692"/>
    </source>
</evidence>
<keyword evidence="3 6" id="KW-0812">Transmembrane</keyword>
<evidence type="ECO:0000256" key="1">
    <source>
        <dbReference type="ARBA" id="ARBA00004141"/>
    </source>
</evidence>
<evidence type="ECO:0000313" key="7">
    <source>
        <dbReference type="EMBL" id="WNH10944.1"/>
    </source>
</evidence>
<feature type="transmembrane region" description="Helical" evidence="6">
    <location>
        <begin position="12"/>
        <end position="30"/>
    </location>
</feature>
<organism evidence="7 8">
    <name type="scientific">Thalassobellus suaedae</name>
    <dbReference type="NCBI Taxonomy" id="3074124"/>
    <lineage>
        <taxon>Bacteria</taxon>
        <taxon>Pseudomonadati</taxon>
        <taxon>Bacteroidota</taxon>
        <taxon>Flavobacteriia</taxon>
        <taxon>Flavobacteriales</taxon>
        <taxon>Flavobacteriaceae</taxon>
        <taxon>Thalassobellus</taxon>
    </lineage>
</organism>
<dbReference type="InterPro" id="IPR004307">
    <property type="entry name" value="TspO_MBR"/>
</dbReference>
<sequence>MNHLKLKSLLILPYFIWLCIATSLNAYILFNN</sequence>
<evidence type="ECO:0000256" key="4">
    <source>
        <dbReference type="ARBA" id="ARBA00022989"/>
    </source>
</evidence>
<dbReference type="EMBL" id="CP134537">
    <property type="protein sequence ID" value="WNH10944.1"/>
    <property type="molecule type" value="Genomic_DNA"/>
</dbReference>
<proteinExistence type="inferred from homology"/>
<evidence type="ECO:0000256" key="2">
    <source>
        <dbReference type="ARBA" id="ARBA00007524"/>
    </source>
</evidence>
<dbReference type="Proteomes" id="UP001302806">
    <property type="component" value="Chromosome"/>
</dbReference>
<evidence type="ECO:0000256" key="6">
    <source>
        <dbReference type="SAM" id="Phobius"/>
    </source>
</evidence>
<accession>A0ABY9XY96</accession>
<evidence type="ECO:0000256" key="5">
    <source>
        <dbReference type="ARBA" id="ARBA00023136"/>
    </source>
</evidence>
<protein>
    <submittedName>
        <fullName evidence="7">Tryptophan-rich sensory protein</fullName>
    </submittedName>
</protein>
<reference evidence="7 8" key="1">
    <citation type="submission" date="2023-09" db="EMBL/GenBank/DDBJ databases">
        <title>Thalassobella suaedae gen. nov., sp. nov., a marine bacterium of the family Flavobacteriaceae isolated from a halophyte Suaeda japonica.</title>
        <authorList>
            <person name="Lee S.Y."/>
            <person name="Hwang C.Y."/>
        </authorList>
    </citation>
    <scope>NUCLEOTIDE SEQUENCE [LARGE SCALE GENOMIC DNA]</scope>
    <source>
        <strain evidence="7 8">HL-DH14</strain>
    </source>
</reference>
<comment type="similarity">
    <text evidence="2">Belongs to the TspO/BZRP family.</text>
</comment>
<keyword evidence="5 6" id="KW-0472">Membrane</keyword>
<dbReference type="Pfam" id="PF03073">
    <property type="entry name" value="TspO_MBR"/>
    <property type="match status" value="1"/>
</dbReference>
<dbReference type="Gene3D" id="1.20.1260.100">
    <property type="entry name" value="TspO/MBR protein"/>
    <property type="match status" value="1"/>
</dbReference>
<keyword evidence="4 6" id="KW-1133">Transmembrane helix</keyword>
<dbReference type="InterPro" id="IPR038330">
    <property type="entry name" value="TspO/MBR-related_sf"/>
</dbReference>
<comment type="subcellular location">
    <subcellularLocation>
        <location evidence="1">Membrane</location>
        <topology evidence="1">Multi-pass membrane protein</topology>
    </subcellularLocation>
</comment>